<organism evidence="8">
    <name type="scientific">Planktothricoides raciborskii GIHE-MW2</name>
    <dbReference type="NCBI Taxonomy" id="2792601"/>
    <lineage>
        <taxon>Bacteria</taxon>
        <taxon>Bacillati</taxon>
        <taxon>Cyanobacteriota</taxon>
        <taxon>Cyanophyceae</taxon>
        <taxon>Oscillatoriophycideae</taxon>
        <taxon>Oscillatoriales</taxon>
        <taxon>Oscillatoriaceae</taxon>
        <taxon>Planktothricoides</taxon>
    </lineage>
</organism>
<dbReference type="HAMAP" id="MF_01334">
    <property type="entry name" value="Ribosomal_bL25_CTC"/>
    <property type="match status" value="1"/>
</dbReference>
<dbReference type="GO" id="GO:0022625">
    <property type="term" value="C:cytosolic large ribosomal subunit"/>
    <property type="evidence" value="ECO:0007669"/>
    <property type="project" value="TreeGrafter"/>
</dbReference>
<evidence type="ECO:0000256" key="2">
    <source>
        <dbReference type="ARBA" id="ARBA00022884"/>
    </source>
</evidence>
<feature type="domain" description="Large ribosomal subunit protein bL25 beta" evidence="7">
    <location>
        <begin position="102"/>
        <end position="184"/>
    </location>
</feature>
<dbReference type="InterPro" id="IPR029751">
    <property type="entry name" value="Ribosomal_L25_dom"/>
</dbReference>
<dbReference type="Gene3D" id="2.40.240.10">
    <property type="entry name" value="Ribosomal Protein L25, Chain P"/>
    <property type="match status" value="1"/>
</dbReference>
<dbReference type="PANTHER" id="PTHR33284">
    <property type="entry name" value="RIBOSOMAL PROTEIN L25/GLN-TRNA SYNTHETASE, ANTI-CODON-BINDING DOMAIN-CONTAINING PROTEIN"/>
    <property type="match status" value="1"/>
</dbReference>
<feature type="domain" description="Large ribosomal subunit protein bL25 L25" evidence="6">
    <location>
        <begin position="5"/>
        <end position="93"/>
    </location>
</feature>
<comment type="subunit">
    <text evidence="5">Part of the 50S ribosomal subunit; part of the 5S rRNA/L5/L18/L25 subcomplex. Contacts the 5S rRNA. Binds to the 5S rRNA independently of L5 and L18.</text>
</comment>
<keyword evidence="3 5" id="KW-0689">Ribosomal protein</keyword>
<dbReference type="InterPro" id="IPR020057">
    <property type="entry name" value="Ribosomal_bL25_b-dom"/>
</dbReference>
<evidence type="ECO:0000256" key="4">
    <source>
        <dbReference type="ARBA" id="ARBA00023274"/>
    </source>
</evidence>
<gene>
    <name evidence="5" type="primary">rplY</name>
    <name evidence="5" type="synonym">ctc</name>
    <name evidence="8" type="ORF">ABWT76_004025</name>
</gene>
<dbReference type="InterPro" id="IPR011035">
    <property type="entry name" value="Ribosomal_bL25/Gln-tRNA_synth"/>
</dbReference>
<dbReference type="PANTHER" id="PTHR33284:SF1">
    <property type="entry name" value="RIBOSOMAL PROTEIN L25_GLN-TRNA SYNTHETASE, ANTI-CODON-BINDING DOMAIN-CONTAINING PROTEIN"/>
    <property type="match status" value="1"/>
</dbReference>
<dbReference type="CDD" id="cd00495">
    <property type="entry name" value="Ribosomal_L25_TL5_CTC"/>
    <property type="match status" value="1"/>
</dbReference>
<dbReference type="NCBIfam" id="NF004612">
    <property type="entry name" value="PRK05943.1"/>
    <property type="match status" value="1"/>
</dbReference>
<proteinExistence type="inferred from homology"/>
<name>A0AAU8JAV5_9CYAN</name>
<dbReference type="InterPro" id="IPR037121">
    <property type="entry name" value="Ribosomal_bL25_C"/>
</dbReference>
<dbReference type="Gene3D" id="2.170.120.20">
    <property type="entry name" value="Ribosomal protein L25, beta domain"/>
    <property type="match status" value="1"/>
</dbReference>
<dbReference type="NCBIfam" id="TIGR00731">
    <property type="entry name" value="bL25_bact_ctc"/>
    <property type="match status" value="1"/>
</dbReference>
<dbReference type="RefSeq" id="WP_054465233.1">
    <property type="nucleotide sequence ID" value="NZ_CP159837.1"/>
</dbReference>
<sequence length="196" mass="20632">MELTLECQKRPEGSKTKALRRDGLIPAALYGHNGAESISLTVNAKAAELLLKSASVNNTLVNLTIPELSWNGKTLLREVQSHPCRPLVYHLSFFAISAQDSVEVTIPLAFVGESPGVKLNGGLLDPVLTELEVKCAPDSIPEKIEVDISSLQVGSALHISELVLPAGVTPLITDGNQVVVTVLGSQGGYEGDGGAN</sequence>
<dbReference type="InterPro" id="IPR020056">
    <property type="entry name" value="Rbsml_bL25/Gln-tRNA_synth_N"/>
</dbReference>
<dbReference type="SUPFAM" id="SSF50715">
    <property type="entry name" value="Ribosomal protein L25-like"/>
    <property type="match status" value="1"/>
</dbReference>
<dbReference type="GO" id="GO:0003735">
    <property type="term" value="F:structural constituent of ribosome"/>
    <property type="evidence" value="ECO:0007669"/>
    <property type="project" value="InterPro"/>
</dbReference>
<dbReference type="Pfam" id="PF01386">
    <property type="entry name" value="Ribosomal_L25p"/>
    <property type="match status" value="1"/>
</dbReference>
<protein>
    <recommendedName>
        <fullName evidence="5">Large ribosomal subunit protein bL25</fullName>
    </recommendedName>
    <alternativeName>
        <fullName evidence="5">General stress protein CTC</fullName>
    </alternativeName>
</protein>
<evidence type="ECO:0000256" key="5">
    <source>
        <dbReference type="HAMAP-Rule" id="MF_01334"/>
    </source>
</evidence>
<dbReference type="NCBIfam" id="NF004139">
    <property type="entry name" value="PRK05618.4-2"/>
    <property type="match status" value="1"/>
</dbReference>
<keyword evidence="2 5" id="KW-0694">RNA-binding</keyword>
<dbReference type="EMBL" id="CP159837">
    <property type="protein sequence ID" value="XCM35352.1"/>
    <property type="molecule type" value="Genomic_DNA"/>
</dbReference>
<dbReference type="GO" id="GO:0006412">
    <property type="term" value="P:translation"/>
    <property type="evidence" value="ECO:0007669"/>
    <property type="project" value="UniProtKB-UniRule"/>
</dbReference>
<dbReference type="Pfam" id="PF14693">
    <property type="entry name" value="Ribosomal_TL5_C"/>
    <property type="match status" value="1"/>
</dbReference>
<reference evidence="8" key="1">
    <citation type="submission" date="2024-07" db="EMBL/GenBank/DDBJ databases">
        <authorList>
            <person name="Kim Y.J."/>
            <person name="Jeong J.Y."/>
        </authorList>
    </citation>
    <scope>NUCLEOTIDE SEQUENCE</scope>
    <source>
        <strain evidence="8">GIHE-MW2</strain>
    </source>
</reference>
<accession>A0AAU8JAV5</accession>
<dbReference type="GO" id="GO:0008097">
    <property type="term" value="F:5S rRNA binding"/>
    <property type="evidence" value="ECO:0007669"/>
    <property type="project" value="InterPro"/>
</dbReference>
<evidence type="ECO:0000313" key="8">
    <source>
        <dbReference type="EMBL" id="XCM35352.1"/>
    </source>
</evidence>
<dbReference type="InterPro" id="IPR001021">
    <property type="entry name" value="Ribosomal_bL25_long"/>
</dbReference>
<comment type="similarity">
    <text evidence="5">Belongs to the bacterial ribosomal protein bL25 family. CTC subfamily.</text>
</comment>
<evidence type="ECO:0000259" key="6">
    <source>
        <dbReference type="Pfam" id="PF01386"/>
    </source>
</evidence>
<evidence type="ECO:0000259" key="7">
    <source>
        <dbReference type="Pfam" id="PF14693"/>
    </source>
</evidence>
<keyword evidence="1 5" id="KW-0699">rRNA-binding</keyword>
<keyword evidence="4 5" id="KW-0687">Ribonucleoprotein</keyword>
<comment type="function">
    <text evidence="5">This is one of the proteins that binds to the 5S RNA in the ribosome where it forms part of the central protuberance.</text>
</comment>
<dbReference type="AlphaFoldDB" id="A0AAU8JAV5"/>
<dbReference type="InterPro" id="IPR020930">
    <property type="entry name" value="Ribosomal_uL5_bac-type"/>
</dbReference>
<evidence type="ECO:0000256" key="3">
    <source>
        <dbReference type="ARBA" id="ARBA00022980"/>
    </source>
</evidence>
<evidence type="ECO:0000256" key="1">
    <source>
        <dbReference type="ARBA" id="ARBA00022730"/>
    </source>
</evidence>